<dbReference type="EMBL" id="JWZT01004862">
    <property type="protein sequence ID" value="KII62859.1"/>
    <property type="molecule type" value="Genomic_DNA"/>
</dbReference>
<dbReference type="AlphaFoldDB" id="A0A0C2MEM9"/>
<keyword evidence="3" id="KW-1185">Reference proteome</keyword>
<evidence type="ECO:0000313" key="3">
    <source>
        <dbReference type="Proteomes" id="UP000031668"/>
    </source>
</evidence>
<evidence type="ECO:0000256" key="1">
    <source>
        <dbReference type="SAM" id="SignalP"/>
    </source>
</evidence>
<sequence length="317" mass="36568">MFGDGRNMKSSYRKNALVFILLLYLVDVTLSQSTPHSIAGMSQMMKQALNCMHDLEQYSICDTIVPYDDFMKCLPRRLHPIEHDDQLNMQAQYAEVLRKTKIRSNPKPNSIAHLDDDIVDLYSRSVPDVEPWLIFRFKWQEFIDTLNEKHPMNVTQNLAAYCYSYSVSEWIYRVTANAGRLHENTDMLLKERKRDGNSGECSRLLVEARFGQHELTYWLIVTSEESRRDEHPYLGPLLQKMLQAVLPKTSPITPAIMEYVKLALPVIESLYQADRYLTVQEVTSQIPNDPLRDMIEGTQTSGVNTHPVGRSVQVLGR</sequence>
<dbReference type="Proteomes" id="UP000031668">
    <property type="component" value="Unassembled WGS sequence"/>
</dbReference>
<gene>
    <name evidence="2" type="ORF">RF11_00249</name>
</gene>
<evidence type="ECO:0000313" key="2">
    <source>
        <dbReference type="EMBL" id="KII62859.1"/>
    </source>
</evidence>
<proteinExistence type="predicted"/>
<protein>
    <submittedName>
        <fullName evidence="2">Uncharacterized protein</fullName>
    </submittedName>
</protein>
<organism evidence="2 3">
    <name type="scientific">Thelohanellus kitauei</name>
    <name type="common">Myxosporean</name>
    <dbReference type="NCBI Taxonomy" id="669202"/>
    <lineage>
        <taxon>Eukaryota</taxon>
        <taxon>Metazoa</taxon>
        <taxon>Cnidaria</taxon>
        <taxon>Myxozoa</taxon>
        <taxon>Myxosporea</taxon>
        <taxon>Bivalvulida</taxon>
        <taxon>Platysporina</taxon>
        <taxon>Myxobolidae</taxon>
        <taxon>Thelohanellus</taxon>
    </lineage>
</organism>
<comment type="caution">
    <text evidence="2">The sequence shown here is derived from an EMBL/GenBank/DDBJ whole genome shotgun (WGS) entry which is preliminary data.</text>
</comment>
<feature type="signal peptide" evidence="1">
    <location>
        <begin position="1"/>
        <end position="31"/>
    </location>
</feature>
<feature type="chain" id="PRO_5002152247" evidence="1">
    <location>
        <begin position="32"/>
        <end position="317"/>
    </location>
</feature>
<keyword evidence="1" id="KW-0732">Signal</keyword>
<name>A0A0C2MEM9_THEKT</name>
<accession>A0A0C2MEM9</accession>
<reference evidence="2 3" key="1">
    <citation type="journal article" date="2014" name="Genome Biol. Evol.">
        <title>The genome of the myxosporean Thelohanellus kitauei shows adaptations to nutrient acquisition within its fish host.</title>
        <authorList>
            <person name="Yang Y."/>
            <person name="Xiong J."/>
            <person name="Zhou Z."/>
            <person name="Huo F."/>
            <person name="Miao W."/>
            <person name="Ran C."/>
            <person name="Liu Y."/>
            <person name="Zhang J."/>
            <person name="Feng J."/>
            <person name="Wang M."/>
            <person name="Wang M."/>
            <person name="Wang L."/>
            <person name="Yao B."/>
        </authorList>
    </citation>
    <scope>NUCLEOTIDE SEQUENCE [LARGE SCALE GENOMIC DNA]</scope>
    <source>
        <strain evidence="2">Wuqing</strain>
    </source>
</reference>